<evidence type="ECO:0000256" key="6">
    <source>
        <dbReference type="ARBA" id="ARBA00022840"/>
    </source>
</evidence>
<dbReference type="CDD" id="cd18787">
    <property type="entry name" value="SF2_C_DEAD"/>
    <property type="match status" value="1"/>
</dbReference>
<evidence type="ECO:0000256" key="7">
    <source>
        <dbReference type="PROSITE-ProRule" id="PRU00552"/>
    </source>
</evidence>
<dbReference type="PANTHER" id="PTHR47958">
    <property type="entry name" value="ATP-DEPENDENT RNA HELICASE DBP3"/>
    <property type="match status" value="1"/>
</dbReference>
<dbReference type="EMBL" id="JAAMOB010000022">
    <property type="protein sequence ID" value="KAF4097754.1"/>
    <property type="molecule type" value="Genomic_DNA"/>
</dbReference>
<evidence type="ECO:0000256" key="3">
    <source>
        <dbReference type="ARBA" id="ARBA00022741"/>
    </source>
</evidence>
<organism evidence="12 13">
    <name type="scientific">Onychostoma macrolepis</name>
    <dbReference type="NCBI Taxonomy" id="369639"/>
    <lineage>
        <taxon>Eukaryota</taxon>
        <taxon>Metazoa</taxon>
        <taxon>Chordata</taxon>
        <taxon>Craniata</taxon>
        <taxon>Vertebrata</taxon>
        <taxon>Euteleostomi</taxon>
        <taxon>Actinopterygii</taxon>
        <taxon>Neopterygii</taxon>
        <taxon>Teleostei</taxon>
        <taxon>Ostariophysi</taxon>
        <taxon>Cypriniformes</taxon>
        <taxon>Cyprinidae</taxon>
        <taxon>Acrossocheilinae</taxon>
        <taxon>Onychostoma</taxon>
    </lineage>
</organism>
<comment type="caution">
    <text evidence="12">The sequence shown here is derived from an EMBL/GenBank/DDBJ whole genome shotgun (WGS) entry which is preliminary data.</text>
</comment>
<dbReference type="InterPro" id="IPR014014">
    <property type="entry name" value="RNA_helicase_DEAD_Q_motif"/>
</dbReference>
<evidence type="ECO:0000256" key="2">
    <source>
        <dbReference type="ARBA" id="ARBA00012552"/>
    </source>
</evidence>
<sequence>MFMPRSLKLKRAPESHQQQQQILKRSKATPEDTVSTSPSDTCPPEETVDIEKEEEPNQIETEDAEEEEEPVKSFKKNQRWPDPGEPVCVMCSRYGEYICDKTDNDVCSLECKASHLAKMCLDFGEKVFSKDLQEGSESSSASDTEQSYSYKEDVFISELTEEQVERVKTELAIVTAGGEVCRPIIEFEHCHFPTALRLNLKKAGYEAPTPVQMQMLPVGLRGRDVIASADTGSGKTVAFLLPVVMHAFQSQTASPSCPLCLILTPTRELAIQIEKQAKELVMGLPNMRTALLVGGMPLPPQLHRLKQNIKIVIATPGRLLEILKQKAARLDNVRVVVVDEADTMLKMGFQQQVLEVLDQVPEEHQTLLTSATIPTGTEQLAARLTRDPVSITIGQKNQPCANVRQIVLWVEEPSKKKKLFEILNDRKLYQPPVVVFVDCKLGADLLCEAVQKVMGLNAVAIHSDKLQWERNKIVKGLLEGQFEVVVSTGILGRGLDLVNVKLVVNFDMPANMDEYVHQIGRAGRLGHRGTAITFMNNNNKRLFLDIVNRVKPTGSILPPQLLNSPHLHEQQRRARQRSSRAPDAIVSKSNLIDIIRKHDKRSANK</sequence>
<dbReference type="InterPro" id="IPR027417">
    <property type="entry name" value="P-loop_NTPase"/>
</dbReference>
<keyword evidence="6" id="KW-0067">ATP-binding</keyword>
<dbReference type="InterPro" id="IPR011545">
    <property type="entry name" value="DEAD/DEAH_box_helicase_dom"/>
</dbReference>
<feature type="short sequence motif" description="Q motif" evidence="7">
    <location>
        <begin position="185"/>
        <end position="213"/>
    </location>
</feature>
<name>A0A7J6BSA1_9TELE</name>
<dbReference type="GO" id="GO:0003724">
    <property type="term" value="F:RNA helicase activity"/>
    <property type="evidence" value="ECO:0007669"/>
    <property type="project" value="UniProtKB-EC"/>
</dbReference>
<dbReference type="EC" id="3.6.4.13" evidence="2"/>
<dbReference type="InterPro" id="IPR014001">
    <property type="entry name" value="Helicase_ATP-bd"/>
</dbReference>
<evidence type="ECO:0000313" key="12">
    <source>
        <dbReference type="EMBL" id="KAF4097754.1"/>
    </source>
</evidence>
<keyword evidence="13" id="KW-1185">Reference proteome</keyword>
<gene>
    <name evidence="12" type="ORF">G5714_021762</name>
</gene>
<dbReference type="CDD" id="cd23022">
    <property type="entry name" value="zf-HIT_DDX59"/>
    <property type="match status" value="1"/>
</dbReference>
<keyword evidence="3" id="KW-0547">Nucleotide-binding</keyword>
<keyword evidence="4" id="KW-0378">Hydrolase</keyword>
<dbReference type="GO" id="GO:0005524">
    <property type="term" value="F:ATP binding"/>
    <property type="evidence" value="ECO:0007669"/>
    <property type="project" value="UniProtKB-KW"/>
</dbReference>
<dbReference type="GO" id="GO:0016787">
    <property type="term" value="F:hydrolase activity"/>
    <property type="evidence" value="ECO:0007669"/>
    <property type="project" value="UniProtKB-KW"/>
</dbReference>
<dbReference type="PROSITE" id="PS51192">
    <property type="entry name" value="HELICASE_ATP_BIND_1"/>
    <property type="match status" value="1"/>
</dbReference>
<dbReference type="PROSITE" id="PS51194">
    <property type="entry name" value="HELICASE_CTER"/>
    <property type="match status" value="1"/>
</dbReference>
<dbReference type="Proteomes" id="UP000579812">
    <property type="component" value="Unassembled WGS sequence"/>
</dbReference>
<evidence type="ECO:0000313" key="13">
    <source>
        <dbReference type="Proteomes" id="UP000579812"/>
    </source>
</evidence>
<feature type="domain" description="Helicase ATP-binding" evidence="9">
    <location>
        <begin position="216"/>
        <end position="391"/>
    </location>
</feature>
<feature type="compositionally biased region" description="Acidic residues" evidence="8">
    <location>
        <begin position="46"/>
        <end position="69"/>
    </location>
</feature>
<dbReference type="PROSITE" id="PS51195">
    <property type="entry name" value="Q_MOTIF"/>
    <property type="match status" value="1"/>
</dbReference>
<evidence type="ECO:0000259" key="10">
    <source>
        <dbReference type="PROSITE" id="PS51194"/>
    </source>
</evidence>
<keyword evidence="5" id="KW-0347">Helicase</keyword>
<dbReference type="Pfam" id="PF00271">
    <property type="entry name" value="Helicase_C"/>
    <property type="match status" value="1"/>
</dbReference>
<feature type="domain" description="DEAD-box RNA helicase Q" evidence="11">
    <location>
        <begin position="185"/>
        <end position="213"/>
    </location>
</feature>
<dbReference type="Pfam" id="PF04438">
    <property type="entry name" value="zf-HIT"/>
    <property type="match status" value="1"/>
</dbReference>
<accession>A0A7J6BSA1</accession>
<proteinExistence type="inferred from homology"/>
<dbReference type="Gene3D" id="3.40.50.300">
    <property type="entry name" value="P-loop containing nucleotide triphosphate hydrolases"/>
    <property type="match status" value="2"/>
</dbReference>
<reference evidence="12 13" key="1">
    <citation type="submission" date="2020-04" db="EMBL/GenBank/DDBJ databases">
        <title>Chromosome-level genome assembly of a cyprinid fish Onychostoma macrolepis by integration of Nanopore Sequencing, Bionano and Hi-C technology.</title>
        <authorList>
            <person name="Wang D."/>
        </authorList>
    </citation>
    <scope>NUCLEOTIDE SEQUENCE [LARGE SCALE GENOMIC DNA]</scope>
    <source>
        <strain evidence="12">SWU-2019</strain>
        <tissue evidence="12">Muscle</tissue>
    </source>
</reference>
<dbReference type="InterPro" id="IPR001650">
    <property type="entry name" value="Helicase_C-like"/>
</dbReference>
<feature type="region of interest" description="Disordered" evidence="8">
    <location>
        <begin position="1"/>
        <end position="79"/>
    </location>
</feature>
<dbReference type="SMART" id="SM00487">
    <property type="entry name" value="DEXDc"/>
    <property type="match status" value="1"/>
</dbReference>
<dbReference type="SMART" id="SM00490">
    <property type="entry name" value="HELICc"/>
    <property type="match status" value="1"/>
</dbReference>
<dbReference type="AlphaFoldDB" id="A0A7J6BSA1"/>
<evidence type="ECO:0000259" key="9">
    <source>
        <dbReference type="PROSITE" id="PS51192"/>
    </source>
</evidence>
<protein>
    <recommendedName>
        <fullName evidence="2">RNA helicase</fullName>
        <ecNumber evidence="2">3.6.4.13</ecNumber>
    </recommendedName>
</protein>
<evidence type="ECO:0000256" key="4">
    <source>
        <dbReference type="ARBA" id="ARBA00022801"/>
    </source>
</evidence>
<dbReference type="GO" id="GO:0003676">
    <property type="term" value="F:nucleic acid binding"/>
    <property type="evidence" value="ECO:0007669"/>
    <property type="project" value="InterPro"/>
</dbReference>
<dbReference type="OrthoDB" id="360161at2759"/>
<evidence type="ECO:0000259" key="11">
    <source>
        <dbReference type="PROSITE" id="PS51195"/>
    </source>
</evidence>
<evidence type="ECO:0000256" key="1">
    <source>
        <dbReference type="ARBA" id="ARBA00009718"/>
    </source>
</evidence>
<dbReference type="InterPro" id="IPR007529">
    <property type="entry name" value="Znf_HIT"/>
</dbReference>
<comment type="similarity">
    <text evidence="1">Belongs to the DEAD box helicase family. DDX59 subfamily.</text>
</comment>
<dbReference type="SUPFAM" id="SSF52540">
    <property type="entry name" value="P-loop containing nucleoside triphosphate hydrolases"/>
    <property type="match status" value="2"/>
</dbReference>
<dbReference type="Pfam" id="PF00270">
    <property type="entry name" value="DEAD"/>
    <property type="match status" value="1"/>
</dbReference>
<evidence type="ECO:0000256" key="5">
    <source>
        <dbReference type="ARBA" id="ARBA00022806"/>
    </source>
</evidence>
<feature type="region of interest" description="Disordered" evidence="8">
    <location>
        <begin position="558"/>
        <end position="582"/>
    </location>
</feature>
<evidence type="ECO:0000256" key="8">
    <source>
        <dbReference type="SAM" id="MobiDB-lite"/>
    </source>
</evidence>
<dbReference type="Gene3D" id="3.30.60.220">
    <property type="match status" value="1"/>
</dbReference>
<feature type="domain" description="Helicase C-terminal" evidence="10">
    <location>
        <begin position="402"/>
        <end position="565"/>
    </location>
</feature>